<accession>A0A6L7EZ62</accession>
<sequence length="63" mass="6894">MFGEASGGLGEFQSGADDGTRTIGLLLRLPRWLSRRVLGTEWFREVGRDPGGVVLDDVFASLR</sequence>
<keyword evidence="2" id="KW-1185">Reference proteome</keyword>
<reference evidence="1 2" key="1">
    <citation type="submission" date="2019-12" db="EMBL/GenBank/DDBJ databases">
        <authorList>
            <person name="Kun Z."/>
        </authorList>
    </citation>
    <scope>NUCLEOTIDE SEQUENCE [LARGE SCALE GENOMIC DNA]</scope>
    <source>
        <strain evidence="1 2">YIM 123512</strain>
    </source>
</reference>
<dbReference type="EMBL" id="WUEK01000013">
    <property type="protein sequence ID" value="MXG91506.1"/>
    <property type="molecule type" value="Genomic_DNA"/>
</dbReference>
<dbReference type="AlphaFoldDB" id="A0A6L7EZ62"/>
<dbReference type="Proteomes" id="UP000473325">
    <property type="component" value="Unassembled WGS sequence"/>
</dbReference>
<protein>
    <submittedName>
        <fullName evidence="1">Uncharacterized protein</fullName>
    </submittedName>
</protein>
<evidence type="ECO:0000313" key="1">
    <source>
        <dbReference type="EMBL" id="MXG91506.1"/>
    </source>
</evidence>
<evidence type="ECO:0000313" key="2">
    <source>
        <dbReference type="Proteomes" id="UP000473325"/>
    </source>
</evidence>
<comment type="caution">
    <text evidence="1">The sequence shown here is derived from an EMBL/GenBank/DDBJ whole genome shotgun (WGS) entry which is preliminary data.</text>
</comment>
<name>A0A6L7EZ62_9ACTN</name>
<gene>
    <name evidence="1" type="ORF">GRQ65_18325</name>
</gene>
<proteinExistence type="predicted"/>
<organism evidence="1 2">
    <name type="scientific">Nocardioides flavescens</name>
    <dbReference type="NCBI Taxonomy" id="2691959"/>
    <lineage>
        <taxon>Bacteria</taxon>
        <taxon>Bacillati</taxon>
        <taxon>Actinomycetota</taxon>
        <taxon>Actinomycetes</taxon>
        <taxon>Propionibacteriales</taxon>
        <taxon>Nocardioidaceae</taxon>
        <taxon>Nocardioides</taxon>
    </lineage>
</organism>